<gene>
    <name evidence="2" type="primary">Contig5189.g5560</name>
    <name evidence="2" type="ORF">STYLEM_5162</name>
</gene>
<dbReference type="InParanoid" id="A0A078A5X8"/>
<name>A0A078A5X8_STYLE</name>
<evidence type="ECO:0000313" key="3">
    <source>
        <dbReference type="Proteomes" id="UP000039865"/>
    </source>
</evidence>
<organism evidence="2 3">
    <name type="scientific">Stylonychia lemnae</name>
    <name type="common">Ciliate</name>
    <dbReference type="NCBI Taxonomy" id="5949"/>
    <lineage>
        <taxon>Eukaryota</taxon>
        <taxon>Sar</taxon>
        <taxon>Alveolata</taxon>
        <taxon>Ciliophora</taxon>
        <taxon>Intramacronucleata</taxon>
        <taxon>Spirotrichea</taxon>
        <taxon>Stichotrichia</taxon>
        <taxon>Sporadotrichida</taxon>
        <taxon>Oxytrichidae</taxon>
        <taxon>Stylonychinae</taxon>
        <taxon>Stylonychia</taxon>
    </lineage>
</organism>
<proteinExistence type="predicted"/>
<dbReference type="EMBL" id="CCKQ01005016">
    <property type="protein sequence ID" value="CDW76164.1"/>
    <property type="molecule type" value="Genomic_DNA"/>
</dbReference>
<dbReference type="Proteomes" id="UP000039865">
    <property type="component" value="Unassembled WGS sequence"/>
</dbReference>
<accession>A0A078A5X8</accession>
<feature type="region of interest" description="Disordered" evidence="1">
    <location>
        <begin position="438"/>
        <end position="470"/>
    </location>
</feature>
<reference evidence="2 3" key="1">
    <citation type="submission" date="2014-06" db="EMBL/GenBank/DDBJ databases">
        <authorList>
            <person name="Swart Estienne"/>
        </authorList>
    </citation>
    <scope>NUCLEOTIDE SEQUENCE [LARGE SCALE GENOMIC DNA]</scope>
    <source>
        <strain evidence="2 3">130c</strain>
    </source>
</reference>
<keyword evidence="3" id="KW-1185">Reference proteome</keyword>
<protein>
    <submittedName>
        <fullName evidence="2">Uncharacterized protein</fullName>
    </submittedName>
</protein>
<evidence type="ECO:0000313" key="2">
    <source>
        <dbReference type="EMBL" id="CDW76164.1"/>
    </source>
</evidence>
<evidence type="ECO:0000256" key="1">
    <source>
        <dbReference type="SAM" id="MobiDB-lite"/>
    </source>
</evidence>
<sequence>MQKVNKINKLVFSGDNHQGPTAIATMRVHAGSQLSINNQRSSPQPISIKDFSQYNQNGDQNNFIITNSQSPQIIQQIQNNQYPIISKPKTSFGTNRNHNKAVVKMKLHSFDPLGLGNLASNESSPFEAGRLSVNALHLGSVQTKNLFLNTVQPGQNNSANVQTYSSPVINSANAKSKVFFPTQVNGNGNNSKTFKMMQNIPQQARVQTAQQAFTNRPQRQIFPNKKVVATGAVQSINQNQLITLPQANQNNLILKHQSTPLVGTLVNQEGRSLNLYGSQLQTPKLFTQTSTGPFFHRNNNQQTQQNHRGGSQLSQRNKLIEDKNMRFLNNQINQGKIRVNQEGKVGIRQIGTRSCEELEEFADGFEQQEQNSAIYNEDQASPSNQRYSGIDFNSIYSQQIQNGFGGRNSDPTTMSINNFRQADTFLNLGSNGTIQDQVSTQIQHQKTQASNNISSQNKNQWPKKNTQGLQGSIYSSSAASSIEGDNIQIYNQMEDNESQVKIINQEKQQPTLRLIKRHSHNEFNQAKPIRAIDDESLFNKEQTEQQRNSLGKIQQVKRNFGSTLNPADILMQMKAQEHTNSQQDIPFSVSSDVKTAKQQQRKIISKNNIKFARASVINSDGTNGAGSLHPDKMETLQSSNISPPLELVNDLNIEKQQQQQQPQKKAIKKIRDAQQIADSFDKKGIGKAIVQYQFEMADKEEENCFKGLYDALNQFF</sequence>
<dbReference type="AlphaFoldDB" id="A0A078A5X8"/>